<keyword evidence="1" id="KW-1133">Transmembrane helix</keyword>
<dbReference type="OrthoDB" id="5820472at2759"/>
<keyword evidence="1" id="KW-0812">Transmembrane</keyword>
<evidence type="ECO:0000256" key="1">
    <source>
        <dbReference type="SAM" id="Phobius"/>
    </source>
</evidence>
<dbReference type="Proteomes" id="UP000053676">
    <property type="component" value="Unassembled WGS sequence"/>
</dbReference>
<evidence type="ECO:0000313" key="2">
    <source>
        <dbReference type="EMBL" id="ETN74804.1"/>
    </source>
</evidence>
<keyword evidence="3" id="KW-1185">Reference proteome</keyword>
<protein>
    <submittedName>
        <fullName evidence="2">Uncharacterized protein</fullName>
    </submittedName>
</protein>
<dbReference type="AlphaFoldDB" id="W2SZT7"/>
<dbReference type="KEGG" id="nai:NECAME_03937"/>
<sequence length="165" mass="18472">MIFDILTAECVQPDRGDAPAIGQVCVVLATILLFLGPCLHLYLGVLLTYMHIYFTMCPAIELLGIWIGCFAFALFSIPAVFALFKISKYYLRMKTEYYWNVGDGYGVIRPKVATTTDAIYGNIYGTLQKKRPTAKPPPRPVERQLASEPVAYGVYVEQPIYGAFQ</sequence>
<gene>
    <name evidence="2" type="ORF">NECAME_03937</name>
</gene>
<feature type="transmembrane region" description="Helical" evidence="1">
    <location>
        <begin position="21"/>
        <end position="43"/>
    </location>
</feature>
<keyword evidence="1" id="KW-0472">Membrane</keyword>
<reference evidence="3" key="1">
    <citation type="journal article" date="2014" name="Nat. Genet.">
        <title>Genome of the human hookworm Necator americanus.</title>
        <authorList>
            <person name="Tang Y.T."/>
            <person name="Gao X."/>
            <person name="Rosa B.A."/>
            <person name="Abubucker S."/>
            <person name="Hallsworth-Pepin K."/>
            <person name="Martin J."/>
            <person name="Tyagi R."/>
            <person name="Heizer E."/>
            <person name="Zhang X."/>
            <person name="Bhonagiri-Palsikar V."/>
            <person name="Minx P."/>
            <person name="Warren W.C."/>
            <person name="Wang Q."/>
            <person name="Zhan B."/>
            <person name="Hotez P.J."/>
            <person name="Sternberg P.W."/>
            <person name="Dougall A."/>
            <person name="Gaze S.T."/>
            <person name="Mulvenna J."/>
            <person name="Sotillo J."/>
            <person name="Ranganathan S."/>
            <person name="Rabelo E.M."/>
            <person name="Wilson R.K."/>
            <person name="Felgner P.L."/>
            <person name="Bethony J."/>
            <person name="Hawdon J.M."/>
            <person name="Gasser R.B."/>
            <person name="Loukas A."/>
            <person name="Mitreva M."/>
        </authorList>
    </citation>
    <scope>NUCLEOTIDE SEQUENCE [LARGE SCALE GENOMIC DNA]</scope>
</reference>
<proteinExistence type="predicted"/>
<dbReference type="STRING" id="51031.W2SZT7"/>
<accession>W2SZT7</accession>
<feature type="transmembrane region" description="Helical" evidence="1">
    <location>
        <begin position="63"/>
        <end position="84"/>
    </location>
</feature>
<dbReference type="EMBL" id="KI660334">
    <property type="protein sequence ID" value="ETN74804.1"/>
    <property type="molecule type" value="Genomic_DNA"/>
</dbReference>
<name>W2SZT7_NECAM</name>
<evidence type="ECO:0000313" key="3">
    <source>
        <dbReference type="Proteomes" id="UP000053676"/>
    </source>
</evidence>
<organism evidence="2 3">
    <name type="scientific">Necator americanus</name>
    <name type="common">Human hookworm</name>
    <dbReference type="NCBI Taxonomy" id="51031"/>
    <lineage>
        <taxon>Eukaryota</taxon>
        <taxon>Metazoa</taxon>
        <taxon>Ecdysozoa</taxon>
        <taxon>Nematoda</taxon>
        <taxon>Chromadorea</taxon>
        <taxon>Rhabditida</taxon>
        <taxon>Rhabditina</taxon>
        <taxon>Rhabditomorpha</taxon>
        <taxon>Strongyloidea</taxon>
        <taxon>Ancylostomatidae</taxon>
        <taxon>Bunostominae</taxon>
        <taxon>Necator</taxon>
    </lineage>
</organism>